<feature type="compositionally biased region" description="Basic and acidic residues" evidence="1">
    <location>
        <begin position="1148"/>
        <end position="1167"/>
    </location>
</feature>
<proteinExistence type="predicted"/>
<feature type="region of interest" description="Disordered" evidence="1">
    <location>
        <begin position="1099"/>
        <end position="1118"/>
    </location>
</feature>
<name>A0A1A9UZ63_GLOAU</name>
<feature type="compositionally biased region" description="Polar residues" evidence="1">
    <location>
        <begin position="1104"/>
        <end position="1118"/>
    </location>
</feature>
<feature type="region of interest" description="Disordered" evidence="1">
    <location>
        <begin position="880"/>
        <end position="903"/>
    </location>
</feature>
<protein>
    <submittedName>
        <fullName evidence="2">Uncharacterized protein</fullName>
    </submittedName>
</protein>
<feature type="region of interest" description="Disordered" evidence="1">
    <location>
        <begin position="1046"/>
        <end position="1068"/>
    </location>
</feature>
<dbReference type="Proteomes" id="UP000078200">
    <property type="component" value="Unassembled WGS sequence"/>
</dbReference>
<dbReference type="VEuPathDB" id="VectorBase:GAUT020488"/>
<evidence type="ECO:0000313" key="3">
    <source>
        <dbReference type="Proteomes" id="UP000078200"/>
    </source>
</evidence>
<feature type="compositionally biased region" description="Basic and acidic residues" evidence="1">
    <location>
        <begin position="1211"/>
        <end position="1230"/>
    </location>
</feature>
<dbReference type="EnsemblMetazoa" id="GAUT020488-RA">
    <property type="protein sequence ID" value="GAUT020488-PA"/>
    <property type="gene ID" value="GAUT020488"/>
</dbReference>
<evidence type="ECO:0000256" key="1">
    <source>
        <dbReference type="SAM" id="MobiDB-lite"/>
    </source>
</evidence>
<evidence type="ECO:0000313" key="2">
    <source>
        <dbReference type="EnsemblMetazoa" id="GAUT020488-PA"/>
    </source>
</evidence>
<accession>A0A1A9UZ63</accession>
<feature type="compositionally biased region" description="Basic and acidic residues" evidence="1">
    <location>
        <begin position="1296"/>
        <end position="1307"/>
    </location>
</feature>
<feature type="compositionally biased region" description="Polar residues" evidence="1">
    <location>
        <begin position="1048"/>
        <end position="1066"/>
    </location>
</feature>
<feature type="compositionally biased region" description="Polar residues" evidence="1">
    <location>
        <begin position="893"/>
        <end position="903"/>
    </location>
</feature>
<organism evidence="2 3">
    <name type="scientific">Glossina austeni</name>
    <name type="common">Savannah tsetse fly</name>
    <dbReference type="NCBI Taxonomy" id="7395"/>
    <lineage>
        <taxon>Eukaryota</taxon>
        <taxon>Metazoa</taxon>
        <taxon>Ecdysozoa</taxon>
        <taxon>Arthropoda</taxon>
        <taxon>Hexapoda</taxon>
        <taxon>Insecta</taxon>
        <taxon>Pterygota</taxon>
        <taxon>Neoptera</taxon>
        <taxon>Endopterygota</taxon>
        <taxon>Diptera</taxon>
        <taxon>Brachycera</taxon>
        <taxon>Muscomorpha</taxon>
        <taxon>Hippoboscoidea</taxon>
        <taxon>Glossinidae</taxon>
        <taxon>Glossina</taxon>
    </lineage>
</organism>
<feature type="compositionally biased region" description="Low complexity" evidence="1">
    <location>
        <begin position="1168"/>
        <end position="1187"/>
    </location>
</feature>
<reference evidence="2" key="1">
    <citation type="submission" date="2020-05" db="UniProtKB">
        <authorList>
            <consortium name="EnsemblMetazoa"/>
        </authorList>
    </citation>
    <scope>IDENTIFICATION</scope>
    <source>
        <strain evidence="2">TTRI</strain>
    </source>
</reference>
<feature type="compositionally biased region" description="Polar residues" evidence="1">
    <location>
        <begin position="1232"/>
        <end position="1242"/>
    </location>
</feature>
<keyword evidence="3" id="KW-1185">Reference proteome</keyword>
<sequence length="1382" mass="151962">MENPSKYSVVSDKYQATKGVCLELANKDNDGELLEANQEAISSKEFNAKSYTDCDSISCEKNSADSSKTAGSAELEKIENTIEQDIRFGQSTHTKENVECQDFGLYVHSNKCGTDFPNDKKVKNFENSIGMYGLINTLWNTAKRYTAQAISSLTKANTIWNESIKKRIVVKTSDGNLHNGKNFQIFINTSSSSNETRSRSRVNLLELLESTDEHGVPLPAFENIKKYYSTLTITLQTPSKNNQLRANGVDASSINKNLKDGENLTGCVNTIRETTKTSEYRSFYSITKTTTELTEIVKKDTITVNYPEPVRSNAVTTLYHDSNNKKTISITLNALNKTQEETSTSSGAFGNIQHLGKESHLKTTIQVQDSVVSEKGSDFPNENNVEPLRRSTGVYGLFNAVRYTANSCTSCFVSLFKKPAIKISKTVKRSLDFSKPTISSELKIANVNLRNDNGSSPLPSETQFQSKVKLLELLENASEEDTPSAALENIKSYRTAAAITIQSPKYRNDQLNEYDNNNVEKSNSSAGLHGLVNIIRNSANSVSYLSLSSFKKSAVKITKAIKKSSNSTTPTISSELKIANVNLRNEKTSKILDDPLSSLPSETRFRSKAELLDLLENASEKDTPSGVFENIKRYLTTAAITIQSSNDRNDQLNEYDVSVSNDNNVEKPNSSAGLRGLLNITRKAASSCYLSLSSFKKPIVGITEPVKKLADSSTPNTSNKKTFKILDNASSPALSKSRAKVEWSKLLGNADKKDKCSPTKKYDTTTTILVRDHNKNKVIHEDEIDVCNNKSLESTTGLYGLVNNIKKTSYRYYSSFSLKRAPTDVTEIIKESKPDAESSTTAASTMVTALHHGRPIKKTDLNFNNILNLNAMNKTIKESEVEAQENVNKKNPEGQTLDLNGSTYSNDNDKQIAETDMSLVETEPVAVDEVVKCENSSALTMKMLEQQSNDLKESINNNDSSKSAAKTYTSADEVQCTLLDEAVEKDNKFTDSSKTITINSEQQNNDLKENINSNDTSKLIVKTCTPLVKAECTLLDEAVEKDNKFTDSSKTTTINPEHQGSNLKDSINSDDKNKVAIEIRTSAVETECVPIEKAVEKDNKCNDSSKTVMKNPEKQNNQLVKIPDINVTSPGSVEKHTKCENPSKPIVKKSDSRDQVSKETINKKETAKQTATTSTSTAKAESTLASKVYVTSPGSVEKHTKCENPSKPIVKKSDSRDQISKETINKKEIAKQTATTSTATPKANSTLASKVIEKTTLPGTASSQSVNKNTVAKPKCTSVANASAKNKTCQTSSHLGTKDHSKADNKKSPCNKVAAYPSATKTKTVSARTVNTSYCAPVVLTPSCTRRANVSPCRNQSPCSYPSYTYSCQRQGYYDCRYWGGY</sequence>
<feature type="region of interest" description="Disordered" evidence="1">
    <location>
        <begin position="1288"/>
        <end position="1310"/>
    </location>
</feature>
<feature type="region of interest" description="Disordered" evidence="1">
    <location>
        <begin position="1126"/>
        <end position="1242"/>
    </location>
</feature>